<gene>
    <name evidence="4" type="primary">mobF</name>
    <name evidence="4" type="ORF">ACFFN1_00380</name>
</gene>
<evidence type="ECO:0000256" key="1">
    <source>
        <dbReference type="SAM" id="MobiDB-lite"/>
    </source>
</evidence>
<dbReference type="Pfam" id="PF13604">
    <property type="entry name" value="AAA_30"/>
    <property type="match status" value="1"/>
</dbReference>
<evidence type="ECO:0000313" key="5">
    <source>
        <dbReference type="Proteomes" id="UP001589707"/>
    </source>
</evidence>
<dbReference type="NCBIfam" id="NF041492">
    <property type="entry name" value="MobF"/>
    <property type="match status" value="1"/>
</dbReference>
<dbReference type="EMBL" id="JBHMAU010000003">
    <property type="protein sequence ID" value="MFB9774895.1"/>
    <property type="molecule type" value="Genomic_DNA"/>
</dbReference>
<dbReference type="Proteomes" id="UP001589707">
    <property type="component" value="Unassembled WGS sequence"/>
</dbReference>
<dbReference type="Pfam" id="PF13538">
    <property type="entry name" value="UvrD_C_2"/>
    <property type="match status" value="1"/>
</dbReference>
<reference evidence="4 5" key="1">
    <citation type="submission" date="2024-09" db="EMBL/GenBank/DDBJ databases">
        <authorList>
            <person name="Sun Q."/>
            <person name="Mori K."/>
        </authorList>
    </citation>
    <scope>NUCLEOTIDE SEQUENCE [LARGE SCALE GENOMIC DNA]</scope>
    <source>
        <strain evidence="4 5">JCM 11683</strain>
    </source>
</reference>
<feature type="domain" description="TrwC relaxase" evidence="2">
    <location>
        <begin position="11"/>
        <end position="347"/>
    </location>
</feature>
<dbReference type="Pfam" id="PF08751">
    <property type="entry name" value="TrwC"/>
    <property type="match status" value="1"/>
</dbReference>
<keyword evidence="5" id="KW-1185">Reference proteome</keyword>
<organism evidence="4 5">
    <name type="scientific">Brevibacterium otitidis</name>
    <dbReference type="NCBI Taxonomy" id="53364"/>
    <lineage>
        <taxon>Bacteria</taxon>
        <taxon>Bacillati</taxon>
        <taxon>Actinomycetota</taxon>
        <taxon>Actinomycetes</taxon>
        <taxon>Micrococcales</taxon>
        <taxon>Brevibacteriaceae</taxon>
        <taxon>Brevibacterium</taxon>
    </lineage>
</organism>
<evidence type="ECO:0000259" key="2">
    <source>
        <dbReference type="Pfam" id="PF08751"/>
    </source>
</evidence>
<dbReference type="InterPro" id="IPR027417">
    <property type="entry name" value="P-loop_NTPase"/>
</dbReference>
<accession>A0ABV5WXI5</accession>
<dbReference type="Gene3D" id="2.30.30.940">
    <property type="match status" value="1"/>
</dbReference>
<feature type="compositionally biased region" description="Low complexity" evidence="1">
    <location>
        <begin position="920"/>
        <end position="929"/>
    </location>
</feature>
<feature type="compositionally biased region" description="Basic residues" evidence="1">
    <location>
        <begin position="956"/>
        <end position="965"/>
    </location>
</feature>
<protein>
    <submittedName>
        <fullName evidence="4">MobF family relaxase</fullName>
    </submittedName>
</protein>
<dbReference type="Gene3D" id="3.40.50.300">
    <property type="entry name" value="P-loop containing nucleotide triphosphate hydrolases"/>
    <property type="match status" value="2"/>
</dbReference>
<sequence length="1005" mass="110686">MVMTIRVMSSGRGYEYLIKSVATGDTARETGTPLTRYYTETGCPPGTWLGSGLASLDTGHGPALADGDTVTEEQLEKLLGQGVHPLTGAKLGSRFPRLRPPAERIAARIEQLAPTLDATRRQNLIDEIRAEEIARKPKTAVAGFDLTFSPMKSLSALWGVADAATQELVVQAHHAAMRDTLALLEQRVAATRVGKGGIARMPITGVIATAFDHYDSRAGDPQLHTHLVVSNKAQGIDGRWRTLDSRTLHKATVALSASYNAFLTDHTAALLGVNWVEVDRGKDWNVGWEIDGVPAGLIEEYAAKHGHAPSKTTIARLRQQATLETRPEKELHSLAELTADWRHRATTLLGEDATTWAQQVCARGLAAAPLQASDLAPKLPGEIADVVMREVADRRATWTRWHVHAEAMRYLMPLCFTSTAERTRVLDQIVEQAEAASVRLTPDYDRAVPEEYVQADESNRFQGVDQVIMTSQDILDAEARLRAHGRTTDGPRLPDRLIKRHVSRTVQGVRLAPDQAEAITAIATSGRRLDLLVGPAGAGKTTAVRGLHRAWTARYGRDSVIGLAPSATAAEILGKSLGVTAENVPKFLYEHDKDRWDLRAGQLAIVDEASLAGTLTLDRLTAHAAEVGAKIVLVGDWAQLSSVETGEAFGMLVRARRRVPELYTVRRFVHDWEKAASRDLRHGKHAVLDTYEEERRLHDGGLESMLDAVYTAWQRDRGQGMSTLMLAGNAEIVAELNTRARADLVTAGLVQETGVALHDGTMAGVGDLVVTRRNERRLTTGKSWVKNGDRWQVIGQRANGALVVRRLGKGDTPRGRRLVLPAKYVREDLELGYASTVHRAQGSTVDTAHTLVDPDTASRELLYVGLTRGMRENHAYVIQPDPHEIEPHLDPPEELTRVEQLARVLARSDATSRPPRPARSRPTSTPPSRHCWTSTTSSPAKPRPNGGKHSSTSPPRYRRDRRRGLHQPVLRVPRSRPCPARGHRTRRHHGSFVRMKYDVIWNHFS</sequence>
<dbReference type="InterPro" id="IPR014862">
    <property type="entry name" value="TrwC"/>
</dbReference>
<proteinExistence type="predicted"/>
<dbReference type="CDD" id="cd18809">
    <property type="entry name" value="SF1_C_RecD"/>
    <property type="match status" value="1"/>
</dbReference>
<dbReference type="SUPFAM" id="SSF52540">
    <property type="entry name" value="P-loop containing nucleoside triphosphate hydrolases"/>
    <property type="match status" value="2"/>
</dbReference>
<dbReference type="SUPFAM" id="SSF55464">
    <property type="entry name" value="Origin of replication-binding domain, RBD-like"/>
    <property type="match status" value="1"/>
</dbReference>
<evidence type="ECO:0000313" key="4">
    <source>
        <dbReference type="EMBL" id="MFB9774895.1"/>
    </source>
</evidence>
<feature type="region of interest" description="Disordered" evidence="1">
    <location>
        <begin position="906"/>
        <end position="988"/>
    </location>
</feature>
<dbReference type="PANTHER" id="PTHR43788">
    <property type="entry name" value="DNA2/NAM7 HELICASE FAMILY MEMBER"/>
    <property type="match status" value="1"/>
</dbReference>
<dbReference type="InterPro" id="IPR050534">
    <property type="entry name" value="Coronavir_polyprotein_1ab"/>
</dbReference>
<dbReference type="InterPro" id="IPR027785">
    <property type="entry name" value="UvrD-like_helicase_C"/>
</dbReference>
<comment type="caution">
    <text evidence="4">The sequence shown here is derived from an EMBL/GenBank/DDBJ whole genome shotgun (WGS) entry which is preliminary data.</text>
</comment>
<name>A0ABV5WXI5_9MICO</name>
<dbReference type="RefSeq" id="WP_376837558.1">
    <property type="nucleotide sequence ID" value="NZ_JBHMAU010000003.1"/>
</dbReference>
<evidence type="ECO:0000259" key="3">
    <source>
        <dbReference type="Pfam" id="PF13538"/>
    </source>
</evidence>
<feature type="domain" description="UvrD-like helicase C-terminal" evidence="3">
    <location>
        <begin position="832"/>
        <end position="869"/>
    </location>
</feature>